<accession>V8NMN3</accession>
<reference evidence="1 2" key="1">
    <citation type="journal article" date="2013" name="Proc. Natl. Acad. Sci. U.S.A.">
        <title>The king cobra genome reveals dynamic gene evolution and adaptation in the snake venom system.</title>
        <authorList>
            <person name="Vonk F.J."/>
            <person name="Casewell N.R."/>
            <person name="Henkel C.V."/>
            <person name="Heimberg A.M."/>
            <person name="Jansen H.J."/>
            <person name="McCleary R.J."/>
            <person name="Kerkkamp H.M."/>
            <person name="Vos R.A."/>
            <person name="Guerreiro I."/>
            <person name="Calvete J.J."/>
            <person name="Wuster W."/>
            <person name="Woods A.E."/>
            <person name="Logan J.M."/>
            <person name="Harrison R.A."/>
            <person name="Castoe T.A."/>
            <person name="de Koning A.P."/>
            <person name="Pollock D.D."/>
            <person name="Yandell M."/>
            <person name="Calderon D."/>
            <person name="Renjifo C."/>
            <person name="Currier R.B."/>
            <person name="Salgado D."/>
            <person name="Pla D."/>
            <person name="Sanz L."/>
            <person name="Hyder A.S."/>
            <person name="Ribeiro J.M."/>
            <person name="Arntzen J.W."/>
            <person name="van den Thillart G.E."/>
            <person name="Boetzer M."/>
            <person name="Pirovano W."/>
            <person name="Dirks R.P."/>
            <person name="Spaink H.P."/>
            <person name="Duboule D."/>
            <person name="McGlinn E."/>
            <person name="Kini R.M."/>
            <person name="Richardson M.K."/>
        </authorList>
    </citation>
    <scope>NUCLEOTIDE SEQUENCE</scope>
    <source>
        <tissue evidence="1">Blood</tissue>
    </source>
</reference>
<evidence type="ECO:0000313" key="2">
    <source>
        <dbReference type="Proteomes" id="UP000018936"/>
    </source>
</evidence>
<dbReference type="AlphaFoldDB" id="V8NMN3"/>
<proteinExistence type="predicted"/>
<evidence type="ECO:0000313" key="1">
    <source>
        <dbReference type="EMBL" id="ETE63330.1"/>
    </source>
</evidence>
<dbReference type="EMBL" id="AZIM01002800">
    <property type="protein sequence ID" value="ETE63330.1"/>
    <property type="molecule type" value="Genomic_DNA"/>
</dbReference>
<name>V8NMN3_OPHHA</name>
<gene>
    <name evidence="1" type="primary">LRRC6</name>
    <name evidence="1" type="ORF">L345_10909</name>
</gene>
<comment type="caution">
    <text evidence="1">The sequence shown here is derived from an EMBL/GenBank/DDBJ whole genome shotgun (WGS) entry which is preliminary data.</text>
</comment>
<dbReference type="Proteomes" id="UP000018936">
    <property type="component" value="Unassembled WGS sequence"/>
</dbReference>
<organism evidence="1 2">
    <name type="scientific">Ophiophagus hannah</name>
    <name type="common">King cobra</name>
    <name type="synonym">Naja hannah</name>
    <dbReference type="NCBI Taxonomy" id="8665"/>
    <lineage>
        <taxon>Eukaryota</taxon>
        <taxon>Metazoa</taxon>
        <taxon>Chordata</taxon>
        <taxon>Craniata</taxon>
        <taxon>Vertebrata</taxon>
        <taxon>Euteleostomi</taxon>
        <taxon>Lepidosauria</taxon>
        <taxon>Squamata</taxon>
        <taxon>Bifurcata</taxon>
        <taxon>Unidentata</taxon>
        <taxon>Episquamata</taxon>
        <taxon>Toxicofera</taxon>
        <taxon>Serpentes</taxon>
        <taxon>Colubroidea</taxon>
        <taxon>Elapidae</taxon>
        <taxon>Elapinae</taxon>
        <taxon>Ophiophagus</taxon>
    </lineage>
</organism>
<protein>
    <submittedName>
        <fullName evidence="1">Leucine-rich repeat-containing protein 6</fullName>
    </submittedName>
</protein>
<sequence>MFLASQLLMQYQIIHEGLEKLEVDPTKYSFPDVTNIVHKKDRVGQGPLRLQQPKAVDAENLSFEDNPEVPPLI</sequence>
<dbReference type="OrthoDB" id="10250990at2759"/>
<feature type="non-terminal residue" evidence="1">
    <location>
        <position position="1"/>
    </location>
</feature>
<keyword evidence="2" id="KW-1185">Reference proteome</keyword>